<dbReference type="PANTHER" id="PTHR23420:SF0">
    <property type="entry name" value="ADENOSYLHOMOCYSTEINASE"/>
    <property type="match status" value="1"/>
</dbReference>
<dbReference type="Proteomes" id="UP001595898">
    <property type="component" value="Unassembled WGS sequence"/>
</dbReference>
<protein>
    <submittedName>
        <fullName evidence="6">Adenosylhomocysteinase</fullName>
    </submittedName>
</protein>
<dbReference type="PIRSF" id="PIRSF001109">
    <property type="entry name" value="Ad_hcy_hydrolase"/>
    <property type="match status" value="1"/>
</dbReference>
<feature type="binding site" evidence="4">
    <location>
        <begin position="206"/>
        <end position="211"/>
    </location>
    <ligand>
        <name>NAD(+)</name>
        <dbReference type="ChEBI" id="CHEBI:57540"/>
    </ligand>
</feature>
<keyword evidence="2" id="KW-0554">One-carbon metabolism</keyword>
<keyword evidence="7" id="KW-1185">Reference proteome</keyword>
<gene>
    <name evidence="6" type="ORF">ACFO5R_01175</name>
</gene>
<dbReference type="EMBL" id="JBHSFA010000002">
    <property type="protein sequence ID" value="MFC4540534.1"/>
    <property type="molecule type" value="Genomic_DNA"/>
</dbReference>
<keyword evidence="3 4" id="KW-0520">NAD</keyword>
<name>A0ABD5PJF2_9EURY</name>
<feature type="binding site" evidence="4">
    <location>
        <position position="339"/>
    </location>
    <ligand>
        <name>NAD(+)</name>
        <dbReference type="ChEBI" id="CHEBI:57540"/>
    </ligand>
</feature>
<dbReference type="AlphaFoldDB" id="A0ABD5PJF2"/>
<dbReference type="PANTHER" id="PTHR23420">
    <property type="entry name" value="ADENOSYLHOMOCYSTEINASE"/>
    <property type="match status" value="1"/>
</dbReference>
<evidence type="ECO:0000259" key="5">
    <source>
        <dbReference type="SMART" id="SM00997"/>
    </source>
</evidence>
<dbReference type="GO" id="GO:0006730">
    <property type="term" value="P:one-carbon metabolic process"/>
    <property type="evidence" value="ECO:0007669"/>
    <property type="project" value="UniProtKB-KW"/>
</dbReference>
<dbReference type="SUPFAM" id="SSF51735">
    <property type="entry name" value="NAD(P)-binding Rossmann-fold domains"/>
    <property type="match status" value="1"/>
</dbReference>
<feature type="binding site" evidence="4">
    <location>
        <position position="227"/>
    </location>
    <ligand>
        <name>NAD(+)</name>
        <dbReference type="ChEBI" id="CHEBI:57540"/>
    </ligand>
</feature>
<comment type="caution">
    <text evidence="6">The sequence shown here is derived from an EMBL/GenBank/DDBJ whole genome shotgun (WGS) entry which is preliminary data.</text>
</comment>
<dbReference type="Pfam" id="PF05221">
    <property type="entry name" value="AdoHcyase"/>
    <property type="match status" value="1"/>
</dbReference>
<accession>A0ABD5PJF2</accession>
<feature type="binding site" evidence="4">
    <location>
        <position position="330"/>
    </location>
    <ligand>
        <name>NAD(+)</name>
        <dbReference type="ChEBI" id="CHEBI:57540"/>
    </ligand>
</feature>
<dbReference type="InterPro" id="IPR000043">
    <property type="entry name" value="Adenosylhomocysteinase-like"/>
</dbReference>
<evidence type="ECO:0000313" key="7">
    <source>
        <dbReference type="Proteomes" id="UP001595898"/>
    </source>
</evidence>
<dbReference type="SMART" id="SM00997">
    <property type="entry name" value="AdoHcyase_NAD"/>
    <property type="match status" value="1"/>
</dbReference>
<dbReference type="Pfam" id="PF00670">
    <property type="entry name" value="AdoHcyase_NAD"/>
    <property type="match status" value="1"/>
</dbReference>
<reference evidence="6 7" key="1">
    <citation type="journal article" date="2019" name="Int. J. Syst. Evol. Microbiol.">
        <title>The Global Catalogue of Microorganisms (GCM) 10K type strain sequencing project: providing services to taxonomists for standard genome sequencing and annotation.</title>
        <authorList>
            <consortium name="The Broad Institute Genomics Platform"/>
            <consortium name="The Broad Institute Genome Sequencing Center for Infectious Disease"/>
            <person name="Wu L."/>
            <person name="Ma J."/>
        </authorList>
    </citation>
    <scope>NUCLEOTIDE SEQUENCE [LARGE SCALE GENOMIC DNA]</scope>
    <source>
        <strain evidence="6 7">WLHS5</strain>
    </source>
</reference>
<dbReference type="SUPFAM" id="SSF52283">
    <property type="entry name" value="Formate/glycerate dehydrogenase catalytic domain-like"/>
    <property type="match status" value="1"/>
</dbReference>
<evidence type="ECO:0000313" key="6">
    <source>
        <dbReference type="EMBL" id="MFC4540534.1"/>
    </source>
</evidence>
<sequence length="415" mass="45473">MSDQTDPLAWTRDYTPILRSLADEYGEEQPLSGYSVALASHLEQKTGVLIETLRDAGAEVLVTGSEPYSTKGEVVDALRDQDGVETFVEAGMTEEEWADGQHRLLEAEPDFILDDGCELIAKVHADHPDVARQVIGGGEQTTAGITRLEAMEDEDVLEFPVYGVNDTPMKHFFDNVHGTGESSLSNVMITTNTMLSGKTVVVGGYGYCGRGIARKARGMGAQTIVTEVDPRKALEAHMDGHRIASMAEAASEADYVITSTGNRDVVREDHFDELQDGVILANAGHFDVEIAVAALEDAADRVTEPRDGVTRYHMADGRRINLLAEGRLVNLTGPHSSGHPAEVMDTTFAMMFEAARDMLAEGRGEKLAPGLYAMPDRLDRAVANRKLETLDVDVDDLTDRQREYYEEWEHPDSAF</sequence>
<dbReference type="SMART" id="SM00996">
    <property type="entry name" value="AdoHcyase"/>
    <property type="match status" value="1"/>
</dbReference>
<comment type="similarity">
    <text evidence="1">Belongs to the adenosylhomocysteinase family.</text>
</comment>
<dbReference type="Gene3D" id="3.40.50.720">
    <property type="entry name" value="NAD(P)-binding Rossmann-like Domain"/>
    <property type="match status" value="1"/>
</dbReference>
<dbReference type="NCBIfam" id="NF004005">
    <property type="entry name" value="PRK05476.2-3"/>
    <property type="match status" value="1"/>
</dbReference>
<dbReference type="InterPro" id="IPR036291">
    <property type="entry name" value="NAD(P)-bd_dom_sf"/>
</dbReference>
<proteinExistence type="inferred from homology"/>
<feature type="binding site" evidence="4">
    <location>
        <begin position="283"/>
        <end position="285"/>
    </location>
    <ligand>
        <name>NAD(+)</name>
        <dbReference type="ChEBI" id="CHEBI:57540"/>
    </ligand>
</feature>
<organism evidence="6 7">
    <name type="scientific">Halosolutus amylolyticus</name>
    <dbReference type="NCBI Taxonomy" id="2932267"/>
    <lineage>
        <taxon>Archaea</taxon>
        <taxon>Methanobacteriati</taxon>
        <taxon>Methanobacteriota</taxon>
        <taxon>Stenosarchaea group</taxon>
        <taxon>Halobacteria</taxon>
        <taxon>Halobacteriales</taxon>
        <taxon>Natrialbaceae</taxon>
        <taxon>Halosolutus</taxon>
    </lineage>
</organism>
<evidence type="ECO:0000256" key="2">
    <source>
        <dbReference type="ARBA" id="ARBA00022563"/>
    </source>
</evidence>
<dbReference type="InterPro" id="IPR020082">
    <property type="entry name" value="S-Ado-L-homoCys_hydrolase_CS"/>
</dbReference>
<evidence type="ECO:0000256" key="4">
    <source>
        <dbReference type="PIRSR" id="PIRSR001109-2"/>
    </source>
</evidence>
<dbReference type="RefSeq" id="WP_250138703.1">
    <property type="nucleotide sequence ID" value="NZ_JALIQP010000001.1"/>
</dbReference>
<evidence type="ECO:0000256" key="3">
    <source>
        <dbReference type="ARBA" id="ARBA00023027"/>
    </source>
</evidence>
<evidence type="ECO:0000256" key="1">
    <source>
        <dbReference type="ARBA" id="ARBA00007122"/>
    </source>
</evidence>
<feature type="domain" description="S-adenosyl-L-homocysteine hydrolase NAD binding" evidence="5">
    <location>
        <begin position="175"/>
        <end position="336"/>
    </location>
</feature>
<dbReference type="Gene3D" id="3.40.50.1480">
    <property type="entry name" value="Adenosylhomocysteinase-like"/>
    <property type="match status" value="1"/>
</dbReference>
<dbReference type="InterPro" id="IPR015878">
    <property type="entry name" value="Ado_hCys_hydrolase_NAD-bd"/>
</dbReference>
<dbReference type="InterPro" id="IPR042172">
    <property type="entry name" value="Adenosylhomocyst_ase-like_sf"/>
</dbReference>
<comment type="cofactor">
    <cofactor evidence="4">
        <name>NAD(+)</name>
        <dbReference type="ChEBI" id="CHEBI:57540"/>
    </cofactor>
    <text evidence="4">Binds 1 NAD(+) per subunit.</text>
</comment>
<dbReference type="PROSITE" id="PS00739">
    <property type="entry name" value="ADOHCYASE_2"/>
    <property type="match status" value="1"/>
</dbReference>